<dbReference type="InterPro" id="IPR016024">
    <property type="entry name" value="ARM-type_fold"/>
</dbReference>
<evidence type="ECO:0000256" key="1">
    <source>
        <dbReference type="SAM" id="MobiDB-lite"/>
    </source>
</evidence>
<dbReference type="Proteomes" id="UP000050761">
    <property type="component" value="Unassembled WGS sequence"/>
</dbReference>
<evidence type="ECO:0000313" key="2">
    <source>
        <dbReference type="EMBL" id="VDO18855.1"/>
    </source>
</evidence>
<accession>A0A3P7WZE7</accession>
<name>A0A183F2U0_HELPZ</name>
<dbReference type="GO" id="GO:0000226">
    <property type="term" value="P:microtubule cytoskeleton organization"/>
    <property type="evidence" value="ECO:0007669"/>
    <property type="project" value="TreeGrafter"/>
</dbReference>
<dbReference type="OrthoDB" id="10253476at2759"/>
<dbReference type="PANTHER" id="PTHR12658">
    <property type="entry name" value="BETA-TUBULIN COFACTOR D"/>
    <property type="match status" value="1"/>
</dbReference>
<organism evidence="3 4">
    <name type="scientific">Heligmosomoides polygyrus</name>
    <name type="common">Parasitic roundworm</name>
    <dbReference type="NCBI Taxonomy" id="6339"/>
    <lineage>
        <taxon>Eukaryota</taxon>
        <taxon>Metazoa</taxon>
        <taxon>Ecdysozoa</taxon>
        <taxon>Nematoda</taxon>
        <taxon>Chromadorea</taxon>
        <taxon>Rhabditida</taxon>
        <taxon>Rhabditina</taxon>
        <taxon>Rhabditomorpha</taxon>
        <taxon>Strongyloidea</taxon>
        <taxon>Heligmosomidae</taxon>
        <taxon>Heligmosomoides</taxon>
    </lineage>
</organism>
<gene>
    <name evidence="2" type="ORF">HPBE_LOCUS473</name>
</gene>
<dbReference type="GO" id="GO:0007023">
    <property type="term" value="P:post-chaperonin tubulin folding pathway"/>
    <property type="evidence" value="ECO:0007669"/>
    <property type="project" value="InterPro"/>
</dbReference>
<dbReference type="InterPro" id="IPR033162">
    <property type="entry name" value="TBCD"/>
</dbReference>
<dbReference type="WBParaSite" id="HPBE_0000047201-mRNA-1">
    <property type="protein sequence ID" value="HPBE_0000047201-mRNA-1"/>
    <property type="gene ID" value="HPBE_0000047201"/>
</dbReference>
<dbReference type="Gene3D" id="1.25.10.10">
    <property type="entry name" value="Leucine-rich Repeat Variant"/>
    <property type="match status" value="1"/>
</dbReference>
<dbReference type="GO" id="GO:0070830">
    <property type="term" value="P:bicellular tight junction assembly"/>
    <property type="evidence" value="ECO:0007669"/>
    <property type="project" value="TreeGrafter"/>
</dbReference>
<sequence length="602" mass="66317">MRYSLILLPPHTVHRHGYILALSHCIQGLLAAGFVCDEKIINHATDLPWILRAESEKLKVSGGELTRRALAAFIHCLSSVPVKLTLDNVEKWLDRLLLFACDDTAAVRKVAALAASTFFPAYFSTPVSGSADSRVDSISSKIVAARREHERIGLCSVVAFLPQRFVTSPLLEAICNVIIKRTELDAKWALARQSAVDALGEFFTQRPSDAWVPSLFDALFHGIDDYTTDCHGDIGRFVRMSSMYVMTKVLTVPSLDETVVEEYAQRVVQHMVQQSVGKIGRIRELMERFLCTVADLFDVGRKTPRIGDSVLRLLPQILSCLHVLEMCPDSSPALSRLLLQLTKIVNSRLSSPARIKSSLNSLCSLLGCSRESQTWHSAARLIVRSLSSALPVIRRAAAEGLYESVCLTDVDEQGGKWFGVMSKDDEAIVRSMATEKGKKRHKPQRGGINRGPQGFRHPIRPASDSGLSRYASAQGRQFREDRPSLTNFHTKARGPQIPPRFGFGNASYTARSETESLKSGYSSSSEENRDPDYPAECDPRLSRSSSVRRSISGDHQSRPGVRAASTSLSPPPGLESVKEQSRPSTPVPPSSCRVGVLSDFDC</sequence>
<dbReference type="GO" id="GO:0034333">
    <property type="term" value="P:adherens junction assembly"/>
    <property type="evidence" value="ECO:0007669"/>
    <property type="project" value="TreeGrafter"/>
</dbReference>
<reference evidence="4" key="2">
    <citation type="submission" date="2019-09" db="UniProtKB">
        <authorList>
            <consortium name="WormBaseParasite"/>
        </authorList>
    </citation>
    <scope>IDENTIFICATION</scope>
</reference>
<dbReference type="GO" id="GO:0007021">
    <property type="term" value="P:tubulin complex assembly"/>
    <property type="evidence" value="ECO:0007669"/>
    <property type="project" value="InterPro"/>
</dbReference>
<dbReference type="GO" id="GO:0005096">
    <property type="term" value="F:GTPase activator activity"/>
    <property type="evidence" value="ECO:0007669"/>
    <property type="project" value="InterPro"/>
</dbReference>
<dbReference type="GO" id="GO:0048487">
    <property type="term" value="F:beta-tubulin binding"/>
    <property type="evidence" value="ECO:0007669"/>
    <property type="project" value="InterPro"/>
</dbReference>
<keyword evidence="3" id="KW-1185">Reference proteome</keyword>
<dbReference type="EMBL" id="UZAH01000331">
    <property type="protein sequence ID" value="VDO18855.1"/>
    <property type="molecule type" value="Genomic_DNA"/>
</dbReference>
<reference evidence="2 3" key="1">
    <citation type="submission" date="2018-11" db="EMBL/GenBank/DDBJ databases">
        <authorList>
            <consortium name="Pathogen Informatics"/>
        </authorList>
    </citation>
    <scope>NUCLEOTIDE SEQUENCE [LARGE SCALE GENOMIC DNA]</scope>
</reference>
<evidence type="ECO:0000313" key="3">
    <source>
        <dbReference type="Proteomes" id="UP000050761"/>
    </source>
</evidence>
<proteinExistence type="predicted"/>
<dbReference type="AlphaFoldDB" id="A0A183F2U0"/>
<accession>A0A183F2U0</accession>
<dbReference type="PANTHER" id="PTHR12658:SF0">
    <property type="entry name" value="TUBULIN-SPECIFIC CHAPERONE D"/>
    <property type="match status" value="1"/>
</dbReference>
<feature type="region of interest" description="Disordered" evidence="1">
    <location>
        <begin position="433"/>
        <end position="602"/>
    </location>
</feature>
<feature type="compositionally biased region" description="Basic and acidic residues" evidence="1">
    <location>
        <begin position="526"/>
        <end position="541"/>
    </location>
</feature>
<dbReference type="SUPFAM" id="SSF48371">
    <property type="entry name" value="ARM repeat"/>
    <property type="match status" value="1"/>
</dbReference>
<protein>
    <submittedName>
        <fullName evidence="4">NUC173 domain-containing protein</fullName>
    </submittedName>
</protein>
<evidence type="ECO:0000313" key="4">
    <source>
        <dbReference type="WBParaSite" id="HPBE_0000047201-mRNA-1"/>
    </source>
</evidence>
<dbReference type="GO" id="GO:0016328">
    <property type="term" value="C:lateral plasma membrane"/>
    <property type="evidence" value="ECO:0007669"/>
    <property type="project" value="TreeGrafter"/>
</dbReference>
<dbReference type="InterPro" id="IPR011989">
    <property type="entry name" value="ARM-like"/>
</dbReference>